<evidence type="ECO:0000313" key="2">
    <source>
        <dbReference type="EMBL" id="MBT1687205.1"/>
    </source>
</evidence>
<feature type="transmembrane region" description="Helical" evidence="1">
    <location>
        <begin position="144"/>
        <end position="172"/>
    </location>
</feature>
<name>A0AAP2DA67_9BACT</name>
<sequence>MENFTLIEYQKERDFSQKMSVVFEFIRQNFKSLSRSLLFIAGPPVAVGAIFINDFFNRILGFSKAARGNAYGSGVENIEEYFTSITFLLQIVGILGFLWIGGVITIACVYGYMQLYREKGSNQIEVSEVWGYVRRNFGRYFGTLTAYFFLSIIAFTILSIPLMLLMGVAATISPFLTIFFVLGFYAGAGLLGMNLSMIFIIRAVEPVSFFDGVQRLIYLIRGKMWSTFGVGALNTLIQSVVSGVFLIPWYIILVLSFLHEVDGAEFQEPSAVWNAVGSVFFILYFICNIMLYALPLLGLAFQYYNLVELKEARGLLNNLESFGETSAPKQTDEHY</sequence>
<organism evidence="2 3">
    <name type="scientific">Dawidia soli</name>
    <dbReference type="NCBI Taxonomy" id="2782352"/>
    <lineage>
        <taxon>Bacteria</taxon>
        <taxon>Pseudomonadati</taxon>
        <taxon>Bacteroidota</taxon>
        <taxon>Cytophagia</taxon>
        <taxon>Cytophagales</taxon>
        <taxon>Chryseotaleaceae</taxon>
        <taxon>Dawidia</taxon>
    </lineage>
</organism>
<keyword evidence="1" id="KW-1133">Transmembrane helix</keyword>
<feature type="transmembrane region" description="Helical" evidence="1">
    <location>
        <begin position="225"/>
        <end position="251"/>
    </location>
</feature>
<comment type="caution">
    <text evidence="2">The sequence shown here is derived from an EMBL/GenBank/DDBJ whole genome shotgun (WGS) entry which is preliminary data.</text>
</comment>
<accession>A0AAP2DA67</accession>
<reference evidence="2 3" key="1">
    <citation type="submission" date="2021-05" db="EMBL/GenBank/DDBJ databases">
        <title>A Polyphasic approach of four new species of the genus Ohtaekwangia: Ohtaekwangia histidinii sp. nov., Ohtaekwangia cretensis sp. nov., Ohtaekwangia indiensis sp. nov., Ohtaekwangia reichenbachii sp. nov. from diverse environment.</title>
        <authorList>
            <person name="Octaviana S."/>
        </authorList>
    </citation>
    <scope>NUCLEOTIDE SEQUENCE [LARGE SCALE GENOMIC DNA]</scope>
    <source>
        <strain evidence="2 3">PWU37</strain>
    </source>
</reference>
<keyword evidence="1" id="KW-0472">Membrane</keyword>
<protein>
    <recommendedName>
        <fullName evidence="4">Glycerophosphoryl diester phosphodiesterase membrane domain-containing protein</fullName>
    </recommendedName>
</protein>
<dbReference type="EMBL" id="JAHESC010000014">
    <property type="protein sequence ID" value="MBT1687205.1"/>
    <property type="molecule type" value="Genomic_DNA"/>
</dbReference>
<feature type="transmembrane region" description="Helical" evidence="1">
    <location>
        <begin position="87"/>
        <end position="113"/>
    </location>
</feature>
<feature type="transmembrane region" description="Helical" evidence="1">
    <location>
        <begin position="37"/>
        <end position="56"/>
    </location>
</feature>
<proteinExistence type="predicted"/>
<evidence type="ECO:0000313" key="3">
    <source>
        <dbReference type="Proteomes" id="UP001319180"/>
    </source>
</evidence>
<feature type="transmembrane region" description="Helical" evidence="1">
    <location>
        <begin position="271"/>
        <end position="294"/>
    </location>
</feature>
<dbReference type="RefSeq" id="WP_254090436.1">
    <property type="nucleotide sequence ID" value="NZ_JAHESC010000014.1"/>
</dbReference>
<dbReference type="AlphaFoldDB" id="A0AAP2DA67"/>
<evidence type="ECO:0008006" key="4">
    <source>
        <dbReference type="Google" id="ProtNLM"/>
    </source>
</evidence>
<keyword evidence="1" id="KW-0812">Transmembrane</keyword>
<gene>
    <name evidence="2" type="ORF">KK078_11590</name>
</gene>
<evidence type="ECO:0000256" key="1">
    <source>
        <dbReference type="SAM" id="Phobius"/>
    </source>
</evidence>
<feature type="transmembrane region" description="Helical" evidence="1">
    <location>
        <begin position="178"/>
        <end position="204"/>
    </location>
</feature>
<dbReference type="Proteomes" id="UP001319180">
    <property type="component" value="Unassembled WGS sequence"/>
</dbReference>
<keyword evidence="3" id="KW-1185">Reference proteome</keyword>